<dbReference type="RefSeq" id="WP_055055732.1">
    <property type="nucleotide sequence ID" value="NZ_CABJDZ010000006.1"/>
</dbReference>
<dbReference type="EMBL" id="QRUH01000004">
    <property type="protein sequence ID" value="RGR49720.1"/>
    <property type="molecule type" value="Genomic_DNA"/>
</dbReference>
<evidence type="ECO:0000313" key="18">
    <source>
        <dbReference type="Proteomes" id="UP000095413"/>
    </source>
</evidence>
<protein>
    <submittedName>
        <fullName evidence="8">Crp/Fnr family transcriptional regulator</fullName>
    </submittedName>
    <submittedName>
        <fullName evidence="6">Transcriptional regulator FixK</fullName>
    </submittedName>
</protein>
<evidence type="ECO:0000313" key="22">
    <source>
        <dbReference type="Proteomes" id="UP000283585"/>
    </source>
</evidence>
<dbReference type="InterPro" id="IPR000595">
    <property type="entry name" value="cNMP-bd_dom"/>
</dbReference>
<dbReference type="PANTHER" id="PTHR24567">
    <property type="entry name" value="CRP FAMILY TRANSCRIPTIONAL REGULATORY PROTEIN"/>
    <property type="match status" value="1"/>
</dbReference>
<dbReference type="AlphaFoldDB" id="A0A174E7C8"/>
<keyword evidence="1" id="KW-0805">Transcription regulation</keyword>
<evidence type="ECO:0000313" key="19">
    <source>
        <dbReference type="Proteomes" id="UP000261105"/>
    </source>
</evidence>
<dbReference type="EMBL" id="QRSS01000003">
    <property type="protein sequence ID" value="RGQ06787.1"/>
    <property type="molecule type" value="Genomic_DNA"/>
</dbReference>
<dbReference type="OrthoDB" id="9774616at2"/>
<evidence type="ECO:0000313" key="25">
    <source>
        <dbReference type="Proteomes" id="UP000285839"/>
    </source>
</evidence>
<evidence type="ECO:0000259" key="4">
    <source>
        <dbReference type="PROSITE" id="PS50042"/>
    </source>
</evidence>
<dbReference type="InterPro" id="IPR012318">
    <property type="entry name" value="HTH_CRP"/>
</dbReference>
<evidence type="ECO:0000256" key="3">
    <source>
        <dbReference type="ARBA" id="ARBA00023163"/>
    </source>
</evidence>
<dbReference type="Proteomes" id="UP000261105">
    <property type="component" value="Unassembled WGS sequence"/>
</dbReference>
<evidence type="ECO:0000313" key="13">
    <source>
        <dbReference type="EMBL" id="RHH17946.1"/>
    </source>
</evidence>
<dbReference type="Proteomes" id="UP000095413">
    <property type="component" value="Unassembled WGS sequence"/>
</dbReference>
<dbReference type="InterPro" id="IPR050397">
    <property type="entry name" value="Env_Response_Regulators"/>
</dbReference>
<reference evidence="17 18" key="1">
    <citation type="submission" date="2015-09" db="EMBL/GenBank/DDBJ databases">
        <authorList>
            <consortium name="Pathogen Informatics"/>
        </authorList>
    </citation>
    <scope>NUCLEOTIDE SEQUENCE [LARGE SCALE GENOMIC DNA]</scope>
    <source>
        <strain evidence="6 17">2789STDY5608837</strain>
        <strain evidence="7 18">2789STDY5834921</strain>
    </source>
</reference>
<dbReference type="EMBL" id="QSUZ01000003">
    <property type="protein sequence ID" value="RGN89536.1"/>
    <property type="molecule type" value="Genomic_DNA"/>
</dbReference>
<organism evidence="6 17">
    <name type="scientific">Blautia obeum</name>
    <dbReference type="NCBI Taxonomy" id="40520"/>
    <lineage>
        <taxon>Bacteria</taxon>
        <taxon>Bacillati</taxon>
        <taxon>Bacillota</taxon>
        <taxon>Clostridia</taxon>
        <taxon>Lachnospirales</taxon>
        <taxon>Lachnospiraceae</taxon>
        <taxon>Blautia</taxon>
    </lineage>
</organism>
<dbReference type="InterPro" id="IPR036390">
    <property type="entry name" value="WH_DNA-bd_sf"/>
</dbReference>
<dbReference type="Proteomes" id="UP000265808">
    <property type="component" value="Unassembled WGS sequence"/>
</dbReference>
<dbReference type="Gene3D" id="2.60.120.10">
    <property type="entry name" value="Jelly Rolls"/>
    <property type="match status" value="1"/>
</dbReference>
<evidence type="ECO:0000313" key="16">
    <source>
        <dbReference type="EMBL" id="RYT67739.1"/>
    </source>
</evidence>
<dbReference type="PROSITE" id="PS50042">
    <property type="entry name" value="CNMP_BINDING_3"/>
    <property type="match status" value="1"/>
</dbReference>
<evidence type="ECO:0000313" key="12">
    <source>
        <dbReference type="EMBL" id="RHC03626.1"/>
    </source>
</evidence>
<dbReference type="SUPFAM" id="SSF51206">
    <property type="entry name" value="cAMP-binding domain-like"/>
    <property type="match status" value="1"/>
</dbReference>
<dbReference type="EMBL" id="QSHL01000013">
    <property type="protein sequence ID" value="RHC03626.1"/>
    <property type="molecule type" value="Genomic_DNA"/>
</dbReference>
<dbReference type="PROSITE" id="PS51063">
    <property type="entry name" value="HTH_CRP_2"/>
    <property type="match status" value="1"/>
</dbReference>
<dbReference type="Proteomes" id="UP000285839">
    <property type="component" value="Unassembled WGS sequence"/>
</dbReference>
<dbReference type="Proteomes" id="UP000265828">
    <property type="component" value="Unassembled WGS sequence"/>
</dbReference>
<dbReference type="Pfam" id="PF00027">
    <property type="entry name" value="cNMP_binding"/>
    <property type="match status" value="1"/>
</dbReference>
<feature type="domain" description="HTH crp-type" evidence="5">
    <location>
        <begin position="152"/>
        <end position="220"/>
    </location>
</feature>
<evidence type="ECO:0000313" key="10">
    <source>
        <dbReference type="EMBL" id="RGR49720.1"/>
    </source>
</evidence>
<dbReference type="Proteomes" id="UP000095409">
    <property type="component" value="Unassembled WGS sequence"/>
</dbReference>
<dbReference type="SUPFAM" id="SSF46785">
    <property type="entry name" value="Winged helix' DNA-binding domain"/>
    <property type="match status" value="1"/>
</dbReference>
<evidence type="ECO:0000313" key="21">
    <source>
        <dbReference type="Proteomes" id="UP000265828"/>
    </source>
</evidence>
<dbReference type="GO" id="GO:0005829">
    <property type="term" value="C:cytosol"/>
    <property type="evidence" value="ECO:0007669"/>
    <property type="project" value="TreeGrafter"/>
</dbReference>
<dbReference type="EMBL" id="QRJH01000005">
    <property type="protein sequence ID" value="RHH17946.1"/>
    <property type="molecule type" value="Genomic_DNA"/>
</dbReference>
<evidence type="ECO:0000313" key="23">
    <source>
        <dbReference type="Proteomes" id="UP000284024"/>
    </source>
</evidence>
<accession>A0A174E7C8</accession>
<dbReference type="EMBL" id="CZBA01000005">
    <property type="protein sequence ID" value="CUP40920.1"/>
    <property type="molecule type" value="Genomic_DNA"/>
</dbReference>
<reference evidence="16 27" key="3">
    <citation type="journal article" date="2019" name="Science, e1252229">
        <title>Invertible promoters mediate bacterial phase variation, antibiotic resistance, and host adaptation in the gut.</title>
        <authorList>
            <person name="Jiang X."/>
            <person name="Hall A.B."/>
            <person name="Arthur T.D."/>
            <person name="Plichta D.R."/>
            <person name="Covington C.T."/>
            <person name="Poyet M."/>
            <person name="Crothers J."/>
            <person name="Moses P.L."/>
            <person name="Tolonen A.C."/>
            <person name="Vlamakis H."/>
            <person name="Alm E.J."/>
            <person name="Xavier R.J."/>
        </authorList>
    </citation>
    <scope>NUCLEOTIDE SEQUENCE [LARGE SCALE GENOMIC DNA]</scope>
    <source>
        <strain evidence="16">Af_0058</strain>
        <strain evidence="27">af_0058</strain>
    </source>
</reference>
<reference evidence="19 20" key="2">
    <citation type="submission" date="2018-08" db="EMBL/GenBank/DDBJ databases">
        <title>A genome reference for cultivated species of the human gut microbiota.</title>
        <authorList>
            <person name="Zou Y."/>
            <person name="Xue W."/>
            <person name="Luo G."/>
        </authorList>
    </citation>
    <scope>NUCLEOTIDE SEQUENCE [LARGE SCALE GENOMIC DNA]</scope>
    <source>
        <strain evidence="11 21">AF14-23</strain>
        <strain evidence="10 25">AF25-21</strain>
        <strain evidence="9 22">AF29-2BH</strain>
        <strain evidence="15 26">AF37-6AC</strain>
        <strain evidence="14 24">AF39-4</strain>
        <strain evidence="13 23">AM18-2AC</strain>
        <strain evidence="12 20">AM37-4AC</strain>
        <strain evidence="8 19">OM03-6</strain>
    </source>
</reference>
<sequence>MDYELISQTALFQGCSPSETEKLLHGLKTFTKKYKKGAPVYLAGTPVTDIGIVLYGTVQIENNDLWGNKNIISLAHTGEVFAEAYACVPGEPMMVDVIAMEEAEILFLNVPELFRLSAAGKGEYSHLIHNMTIISARKNLLLSRRILHTSSKKIRDRLLSYLSYQAGLQKNRYIDIPLNRQQLADYLSLDRSALSKELSKMKKEGLLDYHKNSFVLKDIE</sequence>
<proteinExistence type="predicted"/>
<evidence type="ECO:0000313" key="26">
    <source>
        <dbReference type="Proteomes" id="UP000285897"/>
    </source>
</evidence>
<dbReference type="Proteomes" id="UP000284024">
    <property type="component" value="Unassembled WGS sequence"/>
</dbReference>
<evidence type="ECO:0000256" key="2">
    <source>
        <dbReference type="ARBA" id="ARBA00023125"/>
    </source>
</evidence>
<dbReference type="Proteomes" id="UP000285897">
    <property type="component" value="Unassembled WGS sequence"/>
</dbReference>
<evidence type="ECO:0000313" key="20">
    <source>
        <dbReference type="Proteomes" id="UP000265808"/>
    </source>
</evidence>
<evidence type="ECO:0000313" key="27">
    <source>
        <dbReference type="Proteomes" id="UP000293506"/>
    </source>
</evidence>
<evidence type="ECO:0000313" key="15">
    <source>
        <dbReference type="EMBL" id="RHL43319.1"/>
    </source>
</evidence>
<keyword evidence="2" id="KW-0238">DNA-binding</keyword>
<evidence type="ECO:0000313" key="11">
    <source>
        <dbReference type="EMBL" id="RGV64265.1"/>
    </source>
</evidence>
<dbReference type="Proteomes" id="UP000293506">
    <property type="component" value="Unassembled WGS sequence"/>
</dbReference>
<evidence type="ECO:0000259" key="5">
    <source>
        <dbReference type="PROSITE" id="PS51063"/>
    </source>
</evidence>
<dbReference type="EMBL" id="RCXQ01000003">
    <property type="protein sequence ID" value="RYT67739.1"/>
    <property type="molecule type" value="Genomic_DNA"/>
</dbReference>
<evidence type="ECO:0000313" key="7">
    <source>
        <dbReference type="EMBL" id="CUP40920.1"/>
    </source>
</evidence>
<dbReference type="GO" id="GO:0003677">
    <property type="term" value="F:DNA binding"/>
    <property type="evidence" value="ECO:0007669"/>
    <property type="project" value="UniProtKB-KW"/>
</dbReference>
<dbReference type="EMBL" id="CYZD01000008">
    <property type="protein sequence ID" value="CUO32339.1"/>
    <property type="molecule type" value="Genomic_DNA"/>
</dbReference>
<gene>
    <name evidence="15" type="ORF">DW021_16095</name>
    <name evidence="14" type="ORF">DW040_12745</name>
    <name evidence="13" type="ORF">DW222_11190</name>
    <name evidence="12" type="ORF">DW859_14240</name>
    <name evidence="11" type="ORF">DWW07_08640</name>
    <name evidence="10" type="ORF">DWY46_08065</name>
    <name evidence="9" type="ORF">DWZ12_03160</name>
    <name evidence="8" type="ORF">DXB38_04015</name>
    <name evidence="16" type="ORF">EAI82_04195</name>
    <name evidence="6" type="ORF">ERS852394_01947</name>
    <name evidence="7" type="ORF">ERS852533_01270</name>
</gene>
<evidence type="ECO:0000313" key="24">
    <source>
        <dbReference type="Proteomes" id="UP000284267"/>
    </source>
</evidence>
<evidence type="ECO:0000313" key="14">
    <source>
        <dbReference type="EMBL" id="RHK93735.1"/>
    </source>
</evidence>
<evidence type="ECO:0000313" key="8">
    <source>
        <dbReference type="EMBL" id="RGN89536.1"/>
    </source>
</evidence>
<dbReference type="CDD" id="cd00038">
    <property type="entry name" value="CAP_ED"/>
    <property type="match status" value="1"/>
</dbReference>
<dbReference type="EMBL" id="QROS01000019">
    <property type="protein sequence ID" value="RHL43319.1"/>
    <property type="molecule type" value="Genomic_DNA"/>
</dbReference>
<dbReference type="Proteomes" id="UP000284267">
    <property type="component" value="Unassembled WGS sequence"/>
</dbReference>
<evidence type="ECO:0000256" key="1">
    <source>
        <dbReference type="ARBA" id="ARBA00023015"/>
    </source>
</evidence>
<keyword evidence="3" id="KW-0804">Transcription</keyword>
<evidence type="ECO:0000313" key="6">
    <source>
        <dbReference type="EMBL" id="CUO32339.1"/>
    </source>
</evidence>
<dbReference type="GO" id="GO:0003700">
    <property type="term" value="F:DNA-binding transcription factor activity"/>
    <property type="evidence" value="ECO:0007669"/>
    <property type="project" value="TreeGrafter"/>
</dbReference>
<dbReference type="Pfam" id="PF13545">
    <property type="entry name" value="HTH_Crp_2"/>
    <property type="match status" value="1"/>
</dbReference>
<dbReference type="InterPro" id="IPR018490">
    <property type="entry name" value="cNMP-bd_dom_sf"/>
</dbReference>
<dbReference type="PANTHER" id="PTHR24567:SF58">
    <property type="entry name" value="CYCLIC AMP-BINDING REGULATORY PROTEIN"/>
    <property type="match status" value="1"/>
</dbReference>
<feature type="domain" description="Cyclic nucleotide-binding" evidence="4">
    <location>
        <begin position="11"/>
        <end position="116"/>
    </location>
</feature>
<name>A0A174E7C8_9FIRM</name>
<dbReference type="EMBL" id="QROE01000006">
    <property type="protein sequence ID" value="RHK93735.1"/>
    <property type="molecule type" value="Genomic_DNA"/>
</dbReference>
<dbReference type="InterPro" id="IPR014710">
    <property type="entry name" value="RmlC-like_jellyroll"/>
</dbReference>
<evidence type="ECO:0000313" key="9">
    <source>
        <dbReference type="EMBL" id="RGQ06787.1"/>
    </source>
</evidence>
<evidence type="ECO:0000313" key="17">
    <source>
        <dbReference type="Proteomes" id="UP000095409"/>
    </source>
</evidence>
<dbReference type="Proteomes" id="UP000283585">
    <property type="component" value="Unassembled WGS sequence"/>
</dbReference>
<dbReference type="EMBL" id="QRZI01000005">
    <property type="protein sequence ID" value="RGV64265.1"/>
    <property type="molecule type" value="Genomic_DNA"/>
</dbReference>